<dbReference type="Gene3D" id="1.25.40.10">
    <property type="entry name" value="Tetratricopeptide repeat domain"/>
    <property type="match status" value="1"/>
</dbReference>
<gene>
    <name evidence="1" type="ORF">C7444_1013</name>
</gene>
<sequence length="812" mass="91220">MLRLLDARIKDAEKLKDPAHVRSATLGLYRIIMQHACVTLGEWLSSHLREHPDQLARYSPVDVSAFTAPSDGALIDLLSQLLVAAENLDWRSAGRPFWMQQKLPPELRSLATAASANLETVLRAFVRSRNDGAEGHGLPGDYTPEADIAVLRALLQGVERLIPVANKETGQLSLPEIDGKPPVGLATLKLSDGHPICYRRLSRVSAGRLLVDAQVQKTSLTRGEISFEVPNILLDLPKAAVPEYAFCQPTWSDSWRPLVYIPDRLATEKVFTGRAKELSSLAQWMDDSDSRKCMVWGDGGVGKTTLVVEFLHRLLDGSTPVQWRPEIITFYTAKKTRWGIDGLEHISAQDIGVADVALDIARMLTTPALDRSWFGKEPKEVIQKLGGLLAEMKVSRDQHLIILDNTETMARSTADIESLASQINELSRRVGKVVLTSRRREQIEALPIQIEGWSDDEGAEFLKKRAEMLRCNSILQAGIPTLKKYSGQLVNKPIALEVFAQAAAGVGVGLEAAFTRVQRMQRRDLGQFLYDDAWARLAPSLRRVLLLMSRIADTLDQFLMQLCCQRAEVSVSAASEAIEESRGIGVVSRTAGALYFSFNPEFHNYCVERSEMIGGVSTPTDEDVEWVRRRYTEFIKSANVKVKDRNFKAFRVPAARAAWKWFTDGDPVRALEYYELAELEDPENGWLFDRYAYCLMRMRRFEDAMLKASRAVQLEPSDPEVHFTKGMIHSRAGQTDESISELNLAAKHGKPKHLCEMQKAYAYVYAAKPDFATARVAVEAARRSAPKDSFQNKFLSELTRFERRWLPEEARY</sequence>
<dbReference type="PRINTS" id="PR00449">
    <property type="entry name" value="RASTRNSFRMNG"/>
</dbReference>
<evidence type="ECO:0000313" key="1">
    <source>
        <dbReference type="EMBL" id="PXW99175.1"/>
    </source>
</evidence>
<dbReference type="Proteomes" id="UP000247811">
    <property type="component" value="Unassembled WGS sequence"/>
</dbReference>
<dbReference type="SUPFAM" id="SSF48452">
    <property type="entry name" value="TPR-like"/>
    <property type="match status" value="1"/>
</dbReference>
<evidence type="ECO:0000313" key="2">
    <source>
        <dbReference type="Proteomes" id="UP000247811"/>
    </source>
</evidence>
<protein>
    <submittedName>
        <fullName evidence="1">Uncharacterized protein</fullName>
    </submittedName>
</protein>
<accession>A0A318H5C7</accession>
<dbReference type="InterPro" id="IPR027417">
    <property type="entry name" value="P-loop_NTPase"/>
</dbReference>
<dbReference type="AlphaFoldDB" id="A0A318H5C7"/>
<dbReference type="Gene3D" id="3.40.50.300">
    <property type="entry name" value="P-loop containing nucleotide triphosphate hydrolases"/>
    <property type="match status" value="1"/>
</dbReference>
<keyword evidence="2" id="KW-1185">Reference proteome</keyword>
<dbReference type="SUPFAM" id="SSF52540">
    <property type="entry name" value="P-loop containing nucleoside triphosphate hydrolases"/>
    <property type="match status" value="1"/>
</dbReference>
<dbReference type="EMBL" id="QJJS01000001">
    <property type="protein sequence ID" value="PXW99175.1"/>
    <property type="molecule type" value="Genomic_DNA"/>
</dbReference>
<dbReference type="RefSeq" id="WP_146219317.1">
    <property type="nucleotide sequence ID" value="NZ_QJJS01000001.1"/>
</dbReference>
<name>A0A318H5C7_9BURK</name>
<dbReference type="OrthoDB" id="51325at2"/>
<proteinExistence type="predicted"/>
<dbReference type="InterPro" id="IPR011990">
    <property type="entry name" value="TPR-like_helical_dom_sf"/>
</dbReference>
<reference evidence="1 2" key="1">
    <citation type="submission" date="2018-05" db="EMBL/GenBank/DDBJ databases">
        <title>Genomic Encyclopedia of Type Strains, Phase IV (KMG-IV): sequencing the most valuable type-strain genomes for metagenomic binning, comparative biology and taxonomic classification.</title>
        <authorList>
            <person name="Goeker M."/>
        </authorList>
    </citation>
    <scope>NUCLEOTIDE SEQUENCE [LARGE SCALE GENOMIC DNA]</scope>
    <source>
        <strain evidence="1 2">DSM 566</strain>
    </source>
</reference>
<organism evidence="1 2">
    <name type="scientific">Sphaerotilus hippei</name>
    <dbReference type="NCBI Taxonomy" id="744406"/>
    <lineage>
        <taxon>Bacteria</taxon>
        <taxon>Pseudomonadati</taxon>
        <taxon>Pseudomonadota</taxon>
        <taxon>Betaproteobacteria</taxon>
        <taxon>Burkholderiales</taxon>
        <taxon>Sphaerotilaceae</taxon>
        <taxon>Sphaerotilus</taxon>
    </lineage>
</organism>
<comment type="caution">
    <text evidence="1">The sequence shown here is derived from an EMBL/GenBank/DDBJ whole genome shotgun (WGS) entry which is preliminary data.</text>
</comment>